<evidence type="ECO:0000313" key="2">
    <source>
        <dbReference type="EMBL" id="AJA07203.1"/>
    </source>
</evidence>
<dbReference type="STRING" id="1515612.SKP52_01305"/>
<keyword evidence="1" id="KW-0472">Membrane</keyword>
<keyword evidence="1" id="KW-1133">Transmembrane helix</keyword>
<dbReference type="KEGG" id="sphk:SKP52_01305"/>
<dbReference type="HOGENOM" id="CLU_196106_0_0_5"/>
<evidence type="ECO:0000256" key="1">
    <source>
        <dbReference type="SAM" id="Phobius"/>
    </source>
</evidence>
<dbReference type="AlphaFoldDB" id="A0A0A7PDF4"/>
<name>A0A0A7PDF4_9SPHN</name>
<feature type="transmembrane region" description="Helical" evidence="1">
    <location>
        <begin position="12"/>
        <end position="32"/>
    </location>
</feature>
<gene>
    <name evidence="2" type="ORF">SKP52_01305</name>
</gene>
<organism evidence="2 3">
    <name type="scientific">Sphingopyxis fribergensis</name>
    <dbReference type="NCBI Taxonomy" id="1515612"/>
    <lineage>
        <taxon>Bacteria</taxon>
        <taxon>Pseudomonadati</taxon>
        <taxon>Pseudomonadota</taxon>
        <taxon>Alphaproteobacteria</taxon>
        <taxon>Sphingomonadales</taxon>
        <taxon>Sphingomonadaceae</taxon>
        <taxon>Sphingopyxis</taxon>
    </lineage>
</organism>
<reference evidence="2 3" key="1">
    <citation type="journal article" date="2015" name="Int. J. Syst. Evol. Microbiol.">
        <title>Description of Sphingopyxis fribergensis sp. nov. - a soil bacterium with the ability to degrade styrene and phenylacetic acid.</title>
        <authorList>
            <person name="Oelschlagel M."/>
            <person name="Ruckert C."/>
            <person name="Kalinowski J."/>
            <person name="Schmidt G."/>
            <person name="Schlomann M."/>
            <person name="Tischler D."/>
        </authorList>
    </citation>
    <scope>NUCLEOTIDE SEQUENCE [LARGE SCALE GENOMIC DNA]</scope>
    <source>
        <strain evidence="2 3">Kp5.2</strain>
    </source>
</reference>
<evidence type="ECO:0000313" key="3">
    <source>
        <dbReference type="Proteomes" id="UP000030907"/>
    </source>
</evidence>
<dbReference type="RefSeq" id="WP_039570811.1">
    <property type="nucleotide sequence ID" value="NZ_CP009122.1"/>
</dbReference>
<accession>A0A0A7PDF4</accession>
<sequence>MNGLTSSTPSPSVIRLMVSGFLLMMVQSALLLMSPALDRNSGMLIWVLTPLAFSAFVAALIGIPEPPEQHWRHRHGR</sequence>
<protein>
    <submittedName>
        <fullName evidence="2">Uncharacterized protein</fullName>
    </submittedName>
</protein>
<keyword evidence="1" id="KW-0812">Transmembrane</keyword>
<feature type="transmembrane region" description="Helical" evidence="1">
    <location>
        <begin position="44"/>
        <end position="63"/>
    </location>
</feature>
<dbReference type="OrthoDB" id="7474830at2"/>
<keyword evidence="3" id="KW-1185">Reference proteome</keyword>
<dbReference type="EMBL" id="CP009122">
    <property type="protein sequence ID" value="AJA07203.1"/>
    <property type="molecule type" value="Genomic_DNA"/>
</dbReference>
<proteinExistence type="predicted"/>
<dbReference type="Proteomes" id="UP000030907">
    <property type="component" value="Chromosome"/>
</dbReference>